<dbReference type="SUPFAM" id="SSF57184">
    <property type="entry name" value="Growth factor receptor domain"/>
    <property type="match status" value="1"/>
</dbReference>
<dbReference type="PROSITE" id="PS50026">
    <property type="entry name" value="EGF_3"/>
    <property type="match status" value="2"/>
</dbReference>
<keyword evidence="5" id="KW-0472">Membrane</keyword>
<dbReference type="PROSITE" id="PS01186">
    <property type="entry name" value="EGF_2"/>
    <property type="match status" value="2"/>
</dbReference>
<evidence type="ECO:0000256" key="2">
    <source>
        <dbReference type="ARBA" id="ARBA00022536"/>
    </source>
</evidence>
<dbReference type="OrthoDB" id="6160469at2759"/>
<dbReference type="InterPro" id="IPR000742">
    <property type="entry name" value="EGF"/>
</dbReference>
<proteinExistence type="predicted"/>
<dbReference type="PANTHER" id="PTHR13802">
    <property type="entry name" value="MUCIN 4-RELATED"/>
    <property type="match status" value="1"/>
</dbReference>
<evidence type="ECO:0000259" key="8">
    <source>
        <dbReference type="PROSITE" id="PS50026"/>
    </source>
</evidence>
<keyword evidence="3" id="KW-0732">Signal</keyword>
<evidence type="ECO:0000313" key="11">
    <source>
        <dbReference type="Proteomes" id="UP000215902"/>
    </source>
</evidence>
<dbReference type="Pfam" id="PF12947">
    <property type="entry name" value="EGF_3"/>
    <property type="match status" value="1"/>
</dbReference>
<evidence type="ECO:0000256" key="4">
    <source>
        <dbReference type="ARBA" id="ARBA00022737"/>
    </source>
</evidence>
<dbReference type="GO" id="GO:0071944">
    <property type="term" value="C:cell periphery"/>
    <property type="evidence" value="ECO:0007669"/>
    <property type="project" value="UniProtKB-ARBA"/>
</dbReference>
<feature type="domain" description="EGF-like" evidence="8">
    <location>
        <begin position="471"/>
        <end position="510"/>
    </location>
</feature>
<dbReference type="EMBL" id="NIVC01000862">
    <property type="protein sequence ID" value="PAA75776.1"/>
    <property type="molecule type" value="Genomic_DNA"/>
</dbReference>
<dbReference type="GO" id="GO:0005509">
    <property type="term" value="F:calcium ion binding"/>
    <property type="evidence" value="ECO:0007669"/>
    <property type="project" value="InterPro"/>
</dbReference>
<comment type="subcellular location">
    <subcellularLocation>
        <location evidence="1">Membrane</location>
    </subcellularLocation>
</comment>
<sequence length="1514" mass="166600">MLLPTVNATNISDYDIVHASDGVPFLIGSHESSFFRVIDYGAVSFSACHLWYYPDSDIVVRANCTGAVVAPYWFDNSRTYGSWTPKVYYELLNSRNHSSWSNWRAVKQIIEQEIRSEFNPLTALIVTWRILTPSLPSQSYWNRFNCVRNCSSRPWNETNGYIDLCRGLCSRAEANASIEFQAVVTRNETHSYAIFNFGDFHSPVPRIFNLSSQKWDLKAFSGFTDIIFVQKQLPFSLRPDWPELPNLSPGSSGRPGRHVLQLSIGHGGAPECGSWIAAARANQSSSDFPGCSDCPFDFRTAVLDRRFSPYELECSGGSIRMCFRKSSYQCAQSFTGSSASGCKPENSWRCISYCRHLVSTRCCYRMSSAAAGSEISQLCRNSHAVGFVGDVMRRIMSNMRSTGPLISSSSDGAGHAMYFYRRSTNDSLFFGFWSLQYQNELNGLRVCSSAGMISAYSAVRPMCTSQHYQPPAGNCSSMLCGQYAFCTVAPGSYNCTCIDGFQGNGTDNCTDVNECLSSSKCDANADCINLIGSFDCICKPGYYGNGTVCYPQMLLPTVNATNISDYDIVHASDGVPFLIGSHESSSFQVSNFGAISFSVYLRYLPYNSITAKINFPGAVVAPYLFVKPTPHYYRSDWTPKVCYELLNSSNHSSSSNWRAVKQIIEQEIRSEFNPLTALIVTWHILTPSLPWQSYRNRFDCVSKCYSNQTWNETNGYIDLCRGLCSRAEANASIEFQAVVTRNETHSYAIFNYGDFHLPVPRIFNPSSQIWELKAFSGFTDNLFVQEELSLSLSPDWPELPNLSPGSSGRPGRHVLQLSIEQNGTSECGSWIAAARANQSSSVFPGCSDCPTDFRTAVLDRRYSPYELECSGDSIRMCFSNTSYQCVQSFTGSSASGCKPENSWRCELENCRHLVSTRCCYRMSSTDAGSKISQLCRRSQSLGKVRAVLRWIMFDMPPTGHLISRSSDGAGHVRYFYRNSTNDSIQFGFGSPQYKNELYGLKVCSAAGMMAAYSTVRPMCTSENYQPPPPAFNRGDPHLSTLSNRTYTFNGHCEYHLLTSERWLDSPTLRLQARTAPVSGGGATAFVGVALKSGLNELAVSVMRNESSDDLDVFSSDGRRIGSVRGELAALSNATRLDSYRLEVPDNSTIDIVDESTGVSVTVTMETSSLRVGVQLDLEGKYPSGLDGLLGNSNASGFRLRNGSVLPANSSERQLFEFGNSWRLNSSEPSYLHYPAGKGRADFCDPSFEPAFAEDFKDNMLALFGGNAGLKNASEEVCRSSGSSYLTCMFDAAQLRSVAAAQDAAVAIRDETRTRVVLANRPPQFVSAPSQLRVNGSNSVGVTFSVTDPDGASPNVTVLEAVGGTAKLEAGTSSSWQLVWQPVDNWQGDIKLQLVAVDEVGAVTVWTPRIVVCDCGSRGSCCPDCGIADDTAYYHREECKCDLGFTGPQCEQAVKICLTSDCQEPQDKGDEEDGRVDDRWSGVFRVGRSVHGRSAFTATVGAVTSLVLLSARLIN</sequence>
<dbReference type="InterPro" id="IPR003886">
    <property type="entry name" value="NIDO_dom"/>
</dbReference>
<keyword evidence="6" id="KW-1015">Disulfide bond</keyword>
<dbReference type="FunFam" id="2.10.25.10:FF:000653">
    <property type="entry name" value="Putative Fibrillin-1"/>
    <property type="match status" value="1"/>
</dbReference>
<dbReference type="SMART" id="SM00179">
    <property type="entry name" value="EGF_CA"/>
    <property type="match status" value="2"/>
</dbReference>
<comment type="caution">
    <text evidence="10">The sequence shown here is derived from an EMBL/GenBank/DDBJ whole genome shotgun (WGS) entry which is preliminary data.</text>
</comment>
<dbReference type="Pfam" id="PF06119">
    <property type="entry name" value="NIDO"/>
    <property type="match status" value="2"/>
</dbReference>
<gene>
    <name evidence="10" type="ORF">BOX15_Mlig028699g1</name>
</gene>
<dbReference type="SMART" id="SM00181">
    <property type="entry name" value="EGF"/>
    <property type="match status" value="2"/>
</dbReference>
<evidence type="ECO:0008006" key="12">
    <source>
        <dbReference type="Google" id="ProtNLM"/>
    </source>
</evidence>
<dbReference type="PROSITE" id="PS00010">
    <property type="entry name" value="ASX_HYDROXYL"/>
    <property type="match status" value="1"/>
</dbReference>
<dbReference type="PANTHER" id="PTHR13802:SF52">
    <property type="entry name" value="MUCIN-4"/>
    <property type="match status" value="1"/>
</dbReference>
<evidence type="ECO:0000256" key="5">
    <source>
        <dbReference type="ARBA" id="ARBA00023136"/>
    </source>
</evidence>
<dbReference type="InterPro" id="IPR051495">
    <property type="entry name" value="Epithelial_Barrier/Signaling"/>
</dbReference>
<reference evidence="10 11" key="1">
    <citation type="submission" date="2017-06" db="EMBL/GenBank/DDBJ databases">
        <title>A platform for efficient transgenesis in Macrostomum lignano, a flatworm model organism for stem cell research.</title>
        <authorList>
            <person name="Berezikov E."/>
        </authorList>
    </citation>
    <scope>NUCLEOTIDE SEQUENCE [LARGE SCALE GENOMIC DNA]</scope>
    <source>
        <strain evidence="10">DV1</strain>
        <tissue evidence="10">Whole organism</tissue>
    </source>
</reference>
<protein>
    <recommendedName>
        <fullName evidence="12">EGF-like domain-containing protein</fullName>
    </recommendedName>
</protein>
<keyword evidence="11" id="KW-1185">Reference proteome</keyword>
<name>A0A267FPT0_9PLAT</name>
<accession>A0A267FPT0</accession>
<dbReference type="InterPro" id="IPR000152">
    <property type="entry name" value="EGF-type_Asp/Asn_hydroxyl_site"/>
</dbReference>
<organism evidence="10 11">
    <name type="scientific">Macrostomum lignano</name>
    <dbReference type="NCBI Taxonomy" id="282301"/>
    <lineage>
        <taxon>Eukaryota</taxon>
        <taxon>Metazoa</taxon>
        <taxon>Spiralia</taxon>
        <taxon>Lophotrochozoa</taxon>
        <taxon>Platyhelminthes</taxon>
        <taxon>Rhabditophora</taxon>
        <taxon>Macrostomorpha</taxon>
        <taxon>Macrostomida</taxon>
        <taxon>Macrostomidae</taxon>
        <taxon>Macrostomum</taxon>
    </lineage>
</organism>
<dbReference type="InterPro" id="IPR001881">
    <property type="entry name" value="EGF-like_Ca-bd_dom"/>
</dbReference>
<evidence type="ECO:0000259" key="9">
    <source>
        <dbReference type="PROSITE" id="PS51233"/>
    </source>
</evidence>
<evidence type="ECO:0000313" key="10">
    <source>
        <dbReference type="EMBL" id="PAA75776.1"/>
    </source>
</evidence>
<dbReference type="PROSITE" id="PS51233">
    <property type="entry name" value="VWFD"/>
    <property type="match status" value="1"/>
</dbReference>
<dbReference type="InterPro" id="IPR009030">
    <property type="entry name" value="Growth_fac_rcpt_cys_sf"/>
</dbReference>
<dbReference type="GO" id="GO:0007160">
    <property type="term" value="P:cell-matrix adhesion"/>
    <property type="evidence" value="ECO:0007669"/>
    <property type="project" value="InterPro"/>
</dbReference>
<dbReference type="Proteomes" id="UP000215902">
    <property type="component" value="Unassembled WGS sequence"/>
</dbReference>
<evidence type="ECO:0000256" key="6">
    <source>
        <dbReference type="ARBA" id="ARBA00023157"/>
    </source>
</evidence>
<dbReference type="GO" id="GO:0016020">
    <property type="term" value="C:membrane"/>
    <property type="evidence" value="ECO:0007669"/>
    <property type="project" value="UniProtKB-SubCell"/>
</dbReference>
<evidence type="ECO:0000256" key="3">
    <source>
        <dbReference type="ARBA" id="ARBA00022729"/>
    </source>
</evidence>
<dbReference type="InterPro" id="IPR018097">
    <property type="entry name" value="EGF_Ca-bd_CS"/>
</dbReference>
<dbReference type="CDD" id="cd00054">
    <property type="entry name" value="EGF_CA"/>
    <property type="match status" value="1"/>
</dbReference>
<feature type="domain" description="EGF-like" evidence="8">
    <location>
        <begin position="511"/>
        <end position="550"/>
    </location>
</feature>
<evidence type="ECO:0000256" key="1">
    <source>
        <dbReference type="ARBA" id="ARBA00004370"/>
    </source>
</evidence>
<keyword evidence="2 7" id="KW-0245">EGF-like domain</keyword>
<dbReference type="Pfam" id="PF00094">
    <property type="entry name" value="VWD"/>
    <property type="match status" value="1"/>
</dbReference>
<dbReference type="Gene3D" id="2.10.25.10">
    <property type="entry name" value="Laminin"/>
    <property type="match status" value="2"/>
</dbReference>
<dbReference type="InterPro" id="IPR024731">
    <property type="entry name" value="NELL2-like_EGF"/>
</dbReference>
<dbReference type="InterPro" id="IPR001846">
    <property type="entry name" value="VWF_type-D"/>
</dbReference>
<keyword evidence="4" id="KW-0677">Repeat</keyword>
<comment type="caution">
    <text evidence="7">Lacks conserved residue(s) required for the propagation of feature annotation.</text>
</comment>
<dbReference type="PROSITE" id="PS01187">
    <property type="entry name" value="EGF_CA"/>
    <property type="match status" value="1"/>
</dbReference>
<feature type="domain" description="VWFD" evidence="9">
    <location>
        <begin position="1028"/>
        <end position="1230"/>
    </location>
</feature>
<evidence type="ECO:0000256" key="7">
    <source>
        <dbReference type="PROSITE-ProRule" id="PRU00076"/>
    </source>
</evidence>